<feature type="compositionally biased region" description="Basic and acidic residues" evidence="1">
    <location>
        <begin position="147"/>
        <end position="157"/>
    </location>
</feature>
<feature type="region of interest" description="Disordered" evidence="1">
    <location>
        <begin position="397"/>
        <end position="416"/>
    </location>
</feature>
<sequence>MRYLHGALAAMGFQGSVKVSSALATPPAVVLQQSWRSCPLAVGVARASRPGNSCTHGADDLSLVGYEAGPALTAGRDQARGAHLLSSTNTRQQTAPPGGGKNQILCRLKGTDLDKGGRKCRCRSDERGGRGEELRSQPCSSGEVETELCRRRPEARPKAAPSKLPRKGPRHQQSAPPTWPRMGRTRRRGGRRTHRAWSERSCRRLRNTGTAWCHRHHCLWPRAGAPSAPLVAMIAAPPSPPCEGPAHIAAASCEGLGRSARRCGAPSHPTRLLGSRRLICHLRRSRRAATHCPAPHQEPRPGGGSSPRLALGWWRGWWDEPMAPQMEGWPGVVRLVRLARGGVGCGKVRRARIAGGGDRRKRRGVGWEEGAVLGGRRALLLAWCRRRAREARARRRRLGHSIGATRRGKPSAHGNF</sequence>
<comment type="caution">
    <text evidence="2">The sequence shown here is derived from an EMBL/GenBank/DDBJ whole genome shotgun (WGS) entry which is preliminary data.</text>
</comment>
<accession>A0A8T0W266</accession>
<dbReference type="AlphaFoldDB" id="A0A8T0W266"/>
<reference evidence="2" key="1">
    <citation type="submission" date="2020-05" db="EMBL/GenBank/DDBJ databases">
        <title>WGS assembly of Panicum virgatum.</title>
        <authorList>
            <person name="Lovell J.T."/>
            <person name="Jenkins J."/>
            <person name="Shu S."/>
            <person name="Juenger T.E."/>
            <person name="Schmutz J."/>
        </authorList>
    </citation>
    <scope>NUCLEOTIDE SEQUENCE</scope>
    <source>
        <strain evidence="2">AP13</strain>
    </source>
</reference>
<organism evidence="2 3">
    <name type="scientific">Panicum virgatum</name>
    <name type="common">Blackwell switchgrass</name>
    <dbReference type="NCBI Taxonomy" id="38727"/>
    <lineage>
        <taxon>Eukaryota</taxon>
        <taxon>Viridiplantae</taxon>
        <taxon>Streptophyta</taxon>
        <taxon>Embryophyta</taxon>
        <taxon>Tracheophyta</taxon>
        <taxon>Spermatophyta</taxon>
        <taxon>Magnoliopsida</taxon>
        <taxon>Liliopsida</taxon>
        <taxon>Poales</taxon>
        <taxon>Poaceae</taxon>
        <taxon>PACMAD clade</taxon>
        <taxon>Panicoideae</taxon>
        <taxon>Panicodae</taxon>
        <taxon>Paniceae</taxon>
        <taxon>Panicinae</taxon>
        <taxon>Panicum</taxon>
        <taxon>Panicum sect. Hiantes</taxon>
    </lineage>
</organism>
<evidence type="ECO:0000313" key="2">
    <source>
        <dbReference type="EMBL" id="KAG2637599.1"/>
    </source>
</evidence>
<keyword evidence="3" id="KW-1185">Reference proteome</keyword>
<protein>
    <submittedName>
        <fullName evidence="2">Uncharacterized protein</fullName>
    </submittedName>
</protein>
<gene>
    <name evidence="2" type="ORF">PVAP13_2NG542306</name>
</gene>
<feature type="compositionally biased region" description="Basic residues" evidence="1">
    <location>
        <begin position="183"/>
        <end position="195"/>
    </location>
</feature>
<name>A0A8T0W266_PANVG</name>
<feature type="compositionally biased region" description="Basic and acidic residues" evidence="1">
    <location>
        <begin position="114"/>
        <end position="135"/>
    </location>
</feature>
<feature type="region of interest" description="Disordered" evidence="1">
    <location>
        <begin position="114"/>
        <end position="195"/>
    </location>
</feature>
<evidence type="ECO:0000256" key="1">
    <source>
        <dbReference type="SAM" id="MobiDB-lite"/>
    </source>
</evidence>
<dbReference type="Proteomes" id="UP000823388">
    <property type="component" value="Chromosome 2N"/>
</dbReference>
<dbReference type="EMBL" id="CM029040">
    <property type="protein sequence ID" value="KAG2637599.1"/>
    <property type="molecule type" value="Genomic_DNA"/>
</dbReference>
<evidence type="ECO:0000313" key="3">
    <source>
        <dbReference type="Proteomes" id="UP000823388"/>
    </source>
</evidence>
<proteinExistence type="predicted"/>